<keyword evidence="5 7" id="KW-1133">Transmembrane helix</keyword>
<proteinExistence type="inferred from homology"/>
<evidence type="ECO:0000256" key="4">
    <source>
        <dbReference type="ARBA" id="ARBA00022692"/>
    </source>
</evidence>
<keyword evidence="3" id="KW-1003">Cell membrane</keyword>
<accession>A0ABR6L4M1</accession>
<sequence length="321" mass="34288">MIKAQRTAAFIASRLVSVVLTIAGATLLLFLMMRLVPGDFASVMLGPRATPELRVQITQAMGLDRSIPEQLWLFFSRIATGDFGVDVVSNRPILDIVMDVIPNTLALAFSALALALLVGIPIGVIAALKPGSWLDSGLALLSISFITTPTLVVSVALFLVFAIGLHWLPVAGAGEPGDTIDQLRHLILPSVALALGWIGYISRLVRASLLDTLAELHVRTLRAYGVSEYRIVGLYSLKLALVPIVSILGIGLGELIGSSVVVEIIFARPGIGSLIFNSIAQRNYPIVQACVVFIVTFYIIANLMVDMINALLDPRIAAGRG</sequence>
<evidence type="ECO:0000256" key="2">
    <source>
        <dbReference type="ARBA" id="ARBA00022448"/>
    </source>
</evidence>
<keyword evidence="10" id="KW-1185">Reference proteome</keyword>
<evidence type="ECO:0000256" key="7">
    <source>
        <dbReference type="RuleBase" id="RU363032"/>
    </source>
</evidence>
<organism evidence="9 10">
    <name type="scientific">Aminobacter niigataensis</name>
    <dbReference type="NCBI Taxonomy" id="83265"/>
    <lineage>
        <taxon>Bacteria</taxon>
        <taxon>Pseudomonadati</taxon>
        <taxon>Pseudomonadota</taxon>
        <taxon>Alphaproteobacteria</taxon>
        <taxon>Hyphomicrobiales</taxon>
        <taxon>Phyllobacteriaceae</taxon>
        <taxon>Aminobacter</taxon>
    </lineage>
</organism>
<dbReference type="Pfam" id="PF19300">
    <property type="entry name" value="BPD_transp_1_N"/>
    <property type="match status" value="1"/>
</dbReference>
<feature type="transmembrane region" description="Helical" evidence="7">
    <location>
        <begin position="286"/>
        <end position="305"/>
    </location>
</feature>
<dbReference type="RefSeq" id="WP_183263029.1">
    <property type="nucleotide sequence ID" value="NZ_BAAAVZ010000015.1"/>
</dbReference>
<dbReference type="PANTHER" id="PTHR43163">
    <property type="entry name" value="DIPEPTIDE TRANSPORT SYSTEM PERMEASE PROTEIN DPPB-RELATED"/>
    <property type="match status" value="1"/>
</dbReference>
<dbReference type="InterPro" id="IPR045621">
    <property type="entry name" value="BPD_transp_1_N"/>
</dbReference>
<feature type="domain" description="ABC transmembrane type-1" evidence="8">
    <location>
        <begin position="101"/>
        <end position="305"/>
    </location>
</feature>
<name>A0ABR6L4M1_9HYPH</name>
<reference evidence="9 10" key="1">
    <citation type="submission" date="2020-08" db="EMBL/GenBank/DDBJ databases">
        <title>Genomic Encyclopedia of Type Strains, Phase IV (KMG-IV): sequencing the most valuable type-strain genomes for metagenomic binning, comparative biology and taxonomic classification.</title>
        <authorList>
            <person name="Goeker M."/>
        </authorList>
    </citation>
    <scope>NUCLEOTIDE SEQUENCE [LARGE SCALE GENOMIC DNA]</scope>
    <source>
        <strain evidence="9 10">DSM 7050</strain>
    </source>
</reference>
<dbReference type="Pfam" id="PF00528">
    <property type="entry name" value="BPD_transp_1"/>
    <property type="match status" value="1"/>
</dbReference>
<keyword evidence="4 7" id="KW-0812">Transmembrane</keyword>
<protein>
    <submittedName>
        <fullName evidence="9">Peptide/nickel transport system permease protein</fullName>
    </submittedName>
</protein>
<dbReference type="EMBL" id="JACHOT010000003">
    <property type="protein sequence ID" value="MBB4651119.1"/>
    <property type="molecule type" value="Genomic_DNA"/>
</dbReference>
<dbReference type="Proteomes" id="UP000539538">
    <property type="component" value="Unassembled WGS sequence"/>
</dbReference>
<dbReference type="CDD" id="cd06261">
    <property type="entry name" value="TM_PBP2"/>
    <property type="match status" value="1"/>
</dbReference>
<feature type="transmembrane region" description="Helical" evidence="7">
    <location>
        <begin position="239"/>
        <end position="266"/>
    </location>
</feature>
<dbReference type="PANTHER" id="PTHR43163:SF6">
    <property type="entry name" value="DIPEPTIDE TRANSPORT SYSTEM PERMEASE PROTEIN DPPB-RELATED"/>
    <property type="match status" value="1"/>
</dbReference>
<gene>
    <name evidence="9" type="ORF">GGQ99_002882</name>
</gene>
<feature type="transmembrane region" description="Helical" evidence="7">
    <location>
        <begin position="12"/>
        <end position="36"/>
    </location>
</feature>
<dbReference type="InterPro" id="IPR035906">
    <property type="entry name" value="MetI-like_sf"/>
</dbReference>
<keyword evidence="2 7" id="KW-0813">Transport</keyword>
<keyword evidence="6 7" id="KW-0472">Membrane</keyword>
<feature type="transmembrane region" description="Helical" evidence="7">
    <location>
        <begin position="140"/>
        <end position="163"/>
    </location>
</feature>
<comment type="caution">
    <text evidence="9">The sequence shown here is derived from an EMBL/GenBank/DDBJ whole genome shotgun (WGS) entry which is preliminary data.</text>
</comment>
<dbReference type="Gene3D" id="1.10.3720.10">
    <property type="entry name" value="MetI-like"/>
    <property type="match status" value="1"/>
</dbReference>
<evidence type="ECO:0000256" key="5">
    <source>
        <dbReference type="ARBA" id="ARBA00022989"/>
    </source>
</evidence>
<feature type="transmembrane region" description="Helical" evidence="7">
    <location>
        <begin position="105"/>
        <end position="128"/>
    </location>
</feature>
<dbReference type="PROSITE" id="PS50928">
    <property type="entry name" value="ABC_TM1"/>
    <property type="match status" value="1"/>
</dbReference>
<comment type="similarity">
    <text evidence="7">Belongs to the binding-protein-dependent transport system permease family.</text>
</comment>
<evidence type="ECO:0000256" key="3">
    <source>
        <dbReference type="ARBA" id="ARBA00022475"/>
    </source>
</evidence>
<evidence type="ECO:0000313" key="10">
    <source>
        <dbReference type="Proteomes" id="UP000539538"/>
    </source>
</evidence>
<dbReference type="InterPro" id="IPR000515">
    <property type="entry name" value="MetI-like"/>
</dbReference>
<evidence type="ECO:0000259" key="8">
    <source>
        <dbReference type="PROSITE" id="PS50928"/>
    </source>
</evidence>
<dbReference type="SUPFAM" id="SSF161098">
    <property type="entry name" value="MetI-like"/>
    <property type="match status" value="1"/>
</dbReference>
<evidence type="ECO:0000256" key="1">
    <source>
        <dbReference type="ARBA" id="ARBA00004651"/>
    </source>
</evidence>
<evidence type="ECO:0000256" key="6">
    <source>
        <dbReference type="ARBA" id="ARBA00023136"/>
    </source>
</evidence>
<comment type="subcellular location">
    <subcellularLocation>
        <location evidence="1 7">Cell membrane</location>
        <topology evidence="1 7">Multi-pass membrane protein</topology>
    </subcellularLocation>
</comment>
<feature type="transmembrane region" description="Helical" evidence="7">
    <location>
        <begin position="183"/>
        <end position="201"/>
    </location>
</feature>
<evidence type="ECO:0000313" key="9">
    <source>
        <dbReference type="EMBL" id="MBB4651119.1"/>
    </source>
</evidence>